<evidence type="ECO:0000259" key="1">
    <source>
        <dbReference type="Pfam" id="PF08281"/>
    </source>
</evidence>
<dbReference type="GO" id="GO:0016987">
    <property type="term" value="F:sigma factor activity"/>
    <property type="evidence" value="ECO:0007669"/>
    <property type="project" value="InterPro"/>
</dbReference>
<feature type="domain" description="RNA polymerase sigma factor 70 region 4 type 2" evidence="1">
    <location>
        <begin position="44"/>
        <end position="85"/>
    </location>
</feature>
<protein>
    <submittedName>
        <fullName evidence="3">RNA polymerase subunit sigma-24</fullName>
    </submittedName>
</protein>
<dbReference type="InterPro" id="IPR013249">
    <property type="entry name" value="RNA_pol_sigma70_r4_t2"/>
</dbReference>
<evidence type="ECO:0000313" key="4">
    <source>
        <dbReference type="Proteomes" id="UP000234483"/>
    </source>
</evidence>
<reference evidence="2 5" key="2">
    <citation type="submission" date="2018-01" db="EMBL/GenBank/DDBJ databases">
        <title>Complete genome sequence of Caulobacter flavus RHGG3.</title>
        <authorList>
            <person name="Yang E."/>
        </authorList>
    </citation>
    <scope>NUCLEOTIDE SEQUENCE [LARGE SCALE GENOMIC DNA]</scope>
    <source>
        <strain evidence="2 5">RHGG3</strain>
    </source>
</reference>
<dbReference type="Gene3D" id="1.10.10.10">
    <property type="entry name" value="Winged helix-like DNA-binding domain superfamily/Winged helix DNA-binding domain"/>
    <property type="match status" value="1"/>
</dbReference>
<dbReference type="Pfam" id="PF08281">
    <property type="entry name" value="Sigma70_r4_2"/>
    <property type="match status" value="1"/>
</dbReference>
<evidence type="ECO:0000313" key="2">
    <source>
        <dbReference type="EMBL" id="AYV45574.1"/>
    </source>
</evidence>
<keyword evidence="5" id="KW-1185">Reference proteome</keyword>
<dbReference type="KEGG" id="cfh:C1707_04530"/>
<dbReference type="GO" id="GO:0006352">
    <property type="term" value="P:DNA-templated transcription initiation"/>
    <property type="evidence" value="ECO:0007669"/>
    <property type="project" value="InterPro"/>
</dbReference>
<dbReference type="InterPro" id="IPR036388">
    <property type="entry name" value="WH-like_DNA-bd_sf"/>
</dbReference>
<evidence type="ECO:0000313" key="3">
    <source>
        <dbReference type="EMBL" id="PLR10614.1"/>
    </source>
</evidence>
<reference evidence="3 4" key="1">
    <citation type="submission" date="2017-12" db="EMBL/GenBank/DDBJ databases">
        <title>The genome sequence of Caulobacter flavus CGMCC1 15093.</title>
        <authorList>
            <person name="Gao J."/>
            <person name="Mao X."/>
            <person name="Sun J."/>
        </authorList>
    </citation>
    <scope>NUCLEOTIDE SEQUENCE [LARGE SCALE GENOMIC DNA]</scope>
    <source>
        <strain evidence="3 4">CGMCC1 15093</strain>
    </source>
</reference>
<dbReference type="EMBL" id="CP026100">
    <property type="protein sequence ID" value="AYV45574.1"/>
    <property type="molecule type" value="Genomic_DNA"/>
</dbReference>
<accession>A0A2N5CQZ1</accession>
<proteinExistence type="predicted"/>
<sequence length="112" mass="13178">MALLPLPWPIVPSQWWRWRHPTLWRGKTFDPHNTQQVMSYAVFRLRRETRDVFLLNHIKALDYALIARHLGLSVADVQTNLADALFEISRTVDLIERVRPRPKLSNAEQPDV</sequence>
<evidence type="ECO:0000313" key="5">
    <source>
        <dbReference type="Proteomes" id="UP000281192"/>
    </source>
</evidence>
<dbReference type="AlphaFoldDB" id="A0A2N5CQZ1"/>
<dbReference type="OrthoDB" id="7628065at2"/>
<name>A0A2N5CQZ1_9CAUL</name>
<dbReference type="InterPro" id="IPR013324">
    <property type="entry name" value="RNA_pol_sigma_r3/r4-like"/>
</dbReference>
<dbReference type="Proteomes" id="UP000281192">
    <property type="component" value="Chromosome"/>
</dbReference>
<dbReference type="EMBL" id="PJRQ01000037">
    <property type="protein sequence ID" value="PLR10614.1"/>
    <property type="molecule type" value="Genomic_DNA"/>
</dbReference>
<organism evidence="3 4">
    <name type="scientific">Caulobacter flavus</name>
    <dbReference type="NCBI Taxonomy" id="1679497"/>
    <lineage>
        <taxon>Bacteria</taxon>
        <taxon>Pseudomonadati</taxon>
        <taxon>Pseudomonadota</taxon>
        <taxon>Alphaproteobacteria</taxon>
        <taxon>Caulobacterales</taxon>
        <taxon>Caulobacteraceae</taxon>
        <taxon>Caulobacter</taxon>
    </lineage>
</organism>
<dbReference type="GO" id="GO:0003677">
    <property type="term" value="F:DNA binding"/>
    <property type="evidence" value="ECO:0007669"/>
    <property type="project" value="InterPro"/>
</dbReference>
<gene>
    <name evidence="2" type="ORF">C1707_04530</name>
    <name evidence="3" type="ORF">CFHF_16825</name>
</gene>
<dbReference type="RefSeq" id="WP_101714152.1">
    <property type="nucleotide sequence ID" value="NZ_CP026100.1"/>
</dbReference>
<dbReference type="SUPFAM" id="SSF88659">
    <property type="entry name" value="Sigma3 and sigma4 domains of RNA polymerase sigma factors"/>
    <property type="match status" value="1"/>
</dbReference>
<dbReference type="Proteomes" id="UP000234483">
    <property type="component" value="Unassembled WGS sequence"/>
</dbReference>